<dbReference type="AlphaFoldDB" id="A0A3B3ZBN6"/>
<accession>A0A3B3ZBN6</accession>
<organism evidence="1 2">
    <name type="scientific">Periophthalmus magnuspinnatus</name>
    <dbReference type="NCBI Taxonomy" id="409849"/>
    <lineage>
        <taxon>Eukaryota</taxon>
        <taxon>Metazoa</taxon>
        <taxon>Chordata</taxon>
        <taxon>Craniata</taxon>
        <taxon>Vertebrata</taxon>
        <taxon>Euteleostomi</taxon>
        <taxon>Actinopterygii</taxon>
        <taxon>Neopterygii</taxon>
        <taxon>Teleostei</taxon>
        <taxon>Neoteleostei</taxon>
        <taxon>Acanthomorphata</taxon>
        <taxon>Gobiaria</taxon>
        <taxon>Gobiiformes</taxon>
        <taxon>Gobioidei</taxon>
        <taxon>Gobiidae</taxon>
        <taxon>Oxudercinae</taxon>
        <taxon>Periophthalmus</taxon>
    </lineage>
</organism>
<sequence>MSYPPQQISIQPLPPGVPPTQFGAYAPPIPPGNYVLITTPVTIVQKPVLTKPGSDAAKSNDADDAPTTTVFVGNISDKVSDLLVRQLLAVLGSVSTKNQNLPSVRSDFCMSYFLETKSFW</sequence>
<dbReference type="STRING" id="409849.ENSPMGP00000001979"/>
<proteinExistence type="predicted"/>
<dbReference type="Ensembl" id="ENSPMGT00000002108.1">
    <property type="protein sequence ID" value="ENSPMGP00000001979.1"/>
    <property type="gene ID" value="ENSPMGG00000001786.1"/>
</dbReference>
<dbReference type="InterPro" id="IPR052768">
    <property type="entry name" value="RBM25"/>
</dbReference>
<evidence type="ECO:0000313" key="2">
    <source>
        <dbReference type="Proteomes" id="UP000261520"/>
    </source>
</evidence>
<keyword evidence="2" id="KW-1185">Reference proteome</keyword>
<dbReference type="GO" id="GO:0000381">
    <property type="term" value="P:regulation of alternative mRNA splicing, via spliceosome"/>
    <property type="evidence" value="ECO:0007669"/>
    <property type="project" value="TreeGrafter"/>
</dbReference>
<protein>
    <recommendedName>
        <fullName evidence="3">RRM domain-containing protein</fullName>
    </recommendedName>
</protein>
<dbReference type="Proteomes" id="UP000261520">
    <property type="component" value="Unplaced"/>
</dbReference>
<evidence type="ECO:0000313" key="1">
    <source>
        <dbReference type="Ensembl" id="ENSPMGP00000001979.1"/>
    </source>
</evidence>
<reference evidence="1" key="2">
    <citation type="submission" date="2025-09" db="UniProtKB">
        <authorList>
            <consortium name="Ensembl"/>
        </authorList>
    </citation>
    <scope>IDENTIFICATION</scope>
</reference>
<dbReference type="GO" id="GO:0005681">
    <property type="term" value="C:spliceosomal complex"/>
    <property type="evidence" value="ECO:0007669"/>
    <property type="project" value="TreeGrafter"/>
</dbReference>
<dbReference type="PANTHER" id="PTHR18806:SF4">
    <property type="entry name" value="RNA-BINDING PROTEIN 25"/>
    <property type="match status" value="1"/>
</dbReference>
<dbReference type="GO" id="GO:0003729">
    <property type="term" value="F:mRNA binding"/>
    <property type="evidence" value="ECO:0007669"/>
    <property type="project" value="TreeGrafter"/>
</dbReference>
<dbReference type="PANTHER" id="PTHR18806">
    <property type="entry name" value="RBM25 PROTEIN"/>
    <property type="match status" value="1"/>
</dbReference>
<reference evidence="1" key="1">
    <citation type="submission" date="2025-08" db="UniProtKB">
        <authorList>
            <consortium name="Ensembl"/>
        </authorList>
    </citation>
    <scope>IDENTIFICATION</scope>
</reference>
<name>A0A3B3ZBN6_9GOBI</name>
<evidence type="ECO:0008006" key="3">
    <source>
        <dbReference type="Google" id="ProtNLM"/>
    </source>
</evidence>